<dbReference type="GO" id="GO:0016747">
    <property type="term" value="F:acyltransferase activity, transferring groups other than amino-acyl groups"/>
    <property type="evidence" value="ECO:0007669"/>
    <property type="project" value="InterPro"/>
</dbReference>
<evidence type="ECO:0000259" key="1">
    <source>
        <dbReference type="PROSITE" id="PS51186"/>
    </source>
</evidence>
<dbReference type="PROSITE" id="PS51186">
    <property type="entry name" value="GNAT"/>
    <property type="match status" value="1"/>
</dbReference>
<organism evidence="2 3">
    <name type="scientific">Coniochaeta pulveracea</name>
    <dbReference type="NCBI Taxonomy" id="177199"/>
    <lineage>
        <taxon>Eukaryota</taxon>
        <taxon>Fungi</taxon>
        <taxon>Dikarya</taxon>
        <taxon>Ascomycota</taxon>
        <taxon>Pezizomycotina</taxon>
        <taxon>Sordariomycetes</taxon>
        <taxon>Sordariomycetidae</taxon>
        <taxon>Coniochaetales</taxon>
        <taxon>Coniochaetaceae</taxon>
        <taxon>Coniochaeta</taxon>
    </lineage>
</organism>
<dbReference type="CDD" id="cd04301">
    <property type="entry name" value="NAT_SF"/>
    <property type="match status" value="1"/>
</dbReference>
<dbReference type="PANTHER" id="PTHR42791">
    <property type="entry name" value="GNAT FAMILY ACETYLTRANSFERASE"/>
    <property type="match status" value="1"/>
</dbReference>
<dbReference type="InterPro" id="IPR000182">
    <property type="entry name" value="GNAT_dom"/>
</dbReference>
<dbReference type="EMBL" id="QVQW01000024">
    <property type="protein sequence ID" value="RKU45058.1"/>
    <property type="molecule type" value="Genomic_DNA"/>
</dbReference>
<evidence type="ECO:0000313" key="2">
    <source>
        <dbReference type="EMBL" id="RKU45058.1"/>
    </source>
</evidence>
<dbReference type="SUPFAM" id="SSF55729">
    <property type="entry name" value="Acyl-CoA N-acyltransferases (Nat)"/>
    <property type="match status" value="1"/>
</dbReference>
<proteinExistence type="predicted"/>
<gene>
    <name evidence="2" type="ORF">DL546_006898</name>
</gene>
<protein>
    <recommendedName>
        <fullName evidence="1">N-acetyltransferase domain-containing protein</fullName>
    </recommendedName>
</protein>
<keyword evidence="3" id="KW-1185">Reference proteome</keyword>
<accession>A0A420YAY8</accession>
<dbReference type="AlphaFoldDB" id="A0A420YAY8"/>
<dbReference type="PANTHER" id="PTHR42791:SF1">
    <property type="entry name" value="N-ACETYLTRANSFERASE DOMAIN-CONTAINING PROTEIN"/>
    <property type="match status" value="1"/>
</dbReference>
<dbReference type="Proteomes" id="UP000275385">
    <property type="component" value="Unassembled WGS sequence"/>
</dbReference>
<dbReference type="STRING" id="177199.A0A420YAY8"/>
<dbReference type="InterPro" id="IPR052523">
    <property type="entry name" value="Trichothecene_AcTrans"/>
</dbReference>
<name>A0A420YAY8_9PEZI</name>
<dbReference type="Gene3D" id="3.40.630.30">
    <property type="match status" value="1"/>
</dbReference>
<evidence type="ECO:0000313" key="3">
    <source>
        <dbReference type="Proteomes" id="UP000275385"/>
    </source>
</evidence>
<dbReference type="Pfam" id="PF13508">
    <property type="entry name" value="Acetyltransf_7"/>
    <property type="match status" value="1"/>
</dbReference>
<sequence length="272" mass="30332">MATSSSSVTLVSIRKPASTSLIPPRWEDEVRILQSSECKAAGLSLAHAFAADDLAQYLVNPADMTAAPAEDKWKLHVNLMTYIVAATCYNGIATTIGPDYEGVALWLPPRKNLDGWWTFFRSGLWRLKFQLSPEGNKRYDDLVSVLHDTKAAVLGERDDEAWYLLYLGTKPGARGRGYARKLLEHMISRADIENRPVYLESTTEANNAYYRKFGFEVKRDISLDRGSTPVRLFIMVREPQPIRKVVTYAVGATAPIKMLRTGGCSGRSLARG</sequence>
<comment type="caution">
    <text evidence="2">The sequence shown here is derived from an EMBL/GenBank/DDBJ whole genome shotgun (WGS) entry which is preliminary data.</text>
</comment>
<dbReference type="InterPro" id="IPR016181">
    <property type="entry name" value="Acyl_CoA_acyltransferase"/>
</dbReference>
<dbReference type="OrthoDB" id="544277at2759"/>
<feature type="domain" description="N-acetyltransferase" evidence="1">
    <location>
        <begin position="103"/>
        <end position="237"/>
    </location>
</feature>
<reference evidence="2 3" key="1">
    <citation type="submission" date="2018-08" db="EMBL/GenBank/DDBJ databases">
        <title>Draft genome of the lignicolous fungus Coniochaeta pulveracea.</title>
        <authorList>
            <person name="Borstlap C.J."/>
            <person name="De Witt R.N."/>
            <person name="Botha A."/>
            <person name="Volschenk H."/>
        </authorList>
    </citation>
    <scope>NUCLEOTIDE SEQUENCE [LARGE SCALE GENOMIC DNA]</scope>
    <source>
        <strain evidence="2 3">CAB683</strain>
    </source>
</reference>